<evidence type="ECO:0008006" key="4">
    <source>
        <dbReference type="Google" id="ProtNLM"/>
    </source>
</evidence>
<dbReference type="AlphaFoldDB" id="A0A9D1I0C7"/>
<feature type="transmembrane region" description="Helical" evidence="1">
    <location>
        <begin position="207"/>
        <end position="229"/>
    </location>
</feature>
<organism evidence="2 3">
    <name type="scientific">Candidatus Allocopromorpha excrementigallinarum</name>
    <dbReference type="NCBI Taxonomy" id="2840742"/>
    <lineage>
        <taxon>Bacteria</taxon>
        <taxon>Bacillati</taxon>
        <taxon>Bacillota</taxon>
        <taxon>Clostridia</taxon>
        <taxon>Eubacteriales</taxon>
        <taxon>Eubacteriaceae</taxon>
        <taxon>Eubacteriaceae incertae sedis</taxon>
        <taxon>Candidatus Allocopromorpha</taxon>
    </lineage>
</organism>
<feature type="transmembrane region" description="Helical" evidence="1">
    <location>
        <begin position="96"/>
        <end position="118"/>
    </location>
</feature>
<reference evidence="2" key="2">
    <citation type="journal article" date="2021" name="PeerJ">
        <title>Extensive microbial diversity within the chicken gut microbiome revealed by metagenomics and culture.</title>
        <authorList>
            <person name="Gilroy R."/>
            <person name="Ravi A."/>
            <person name="Getino M."/>
            <person name="Pursley I."/>
            <person name="Horton D.L."/>
            <person name="Alikhan N.F."/>
            <person name="Baker D."/>
            <person name="Gharbi K."/>
            <person name="Hall N."/>
            <person name="Watson M."/>
            <person name="Adriaenssens E.M."/>
            <person name="Foster-Nyarko E."/>
            <person name="Jarju S."/>
            <person name="Secka A."/>
            <person name="Antonio M."/>
            <person name="Oren A."/>
            <person name="Chaudhuri R.R."/>
            <person name="La Ragione R."/>
            <person name="Hildebrand F."/>
            <person name="Pallen M.J."/>
        </authorList>
    </citation>
    <scope>NUCLEOTIDE SEQUENCE</scope>
    <source>
        <strain evidence="2">ChiHcec3-6078</strain>
    </source>
</reference>
<accession>A0A9D1I0C7</accession>
<feature type="transmembrane region" description="Helical" evidence="1">
    <location>
        <begin position="39"/>
        <end position="56"/>
    </location>
</feature>
<proteinExistence type="predicted"/>
<reference evidence="2" key="1">
    <citation type="submission" date="2020-10" db="EMBL/GenBank/DDBJ databases">
        <authorList>
            <person name="Gilroy R."/>
        </authorList>
    </citation>
    <scope>NUCLEOTIDE SEQUENCE</scope>
    <source>
        <strain evidence="2">ChiHcec3-6078</strain>
    </source>
</reference>
<keyword evidence="1" id="KW-1133">Transmembrane helix</keyword>
<keyword evidence="1" id="KW-0472">Membrane</keyword>
<name>A0A9D1I0C7_9FIRM</name>
<evidence type="ECO:0000256" key="1">
    <source>
        <dbReference type="SAM" id="Phobius"/>
    </source>
</evidence>
<feature type="transmembrane region" description="Helical" evidence="1">
    <location>
        <begin position="138"/>
        <end position="155"/>
    </location>
</feature>
<feature type="transmembrane region" description="Helical" evidence="1">
    <location>
        <begin position="68"/>
        <end position="89"/>
    </location>
</feature>
<protein>
    <recommendedName>
        <fullName evidence="4">Sensor histidine kinase NatK C-terminal domain-containing protein</fullName>
    </recommendedName>
</protein>
<sequence length="408" mass="46466">MLNPYYIFIGTDCIVDALFSYALTVHLSEFKRSSAAGRLIIFLFFLLYSFLSWATTYNEAGTGPDGDFMTSLFLIVLNYGFLMFFFSWFTRENPFISMLLLWLFFSLEILILAPLSLLRQAVFPGCAPLALASQWSDFPALAESLLSYGLAFLIFRPASGKIIKFFRRQSPALISVIMLSLVLLEGFFAFSASVLLASSGISSLKGFLSACILIAVFAVFFILAFYLVLSRYRQECLRKEIMTLEMDIEYQYYKGLGALNRKLHMLKHDMVNHMSMLRAIGTPDSREEERYRNQLLDKCSDIEELLAPLQEEISRTLPGLSQRESYEVFAFIRALTESSRGWALAETPEKEGKSGAIVLTLEKGSGKSQLKRLRRDPYFQLIHEIIKGRNGEIRAEKEGKAWNLFISF</sequence>
<evidence type="ECO:0000313" key="2">
    <source>
        <dbReference type="EMBL" id="HIU25634.1"/>
    </source>
</evidence>
<dbReference type="EMBL" id="DVMP01000078">
    <property type="protein sequence ID" value="HIU25634.1"/>
    <property type="molecule type" value="Genomic_DNA"/>
</dbReference>
<evidence type="ECO:0000313" key="3">
    <source>
        <dbReference type="Proteomes" id="UP000824090"/>
    </source>
</evidence>
<keyword evidence="1" id="KW-0812">Transmembrane</keyword>
<feature type="transmembrane region" description="Helical" evidence="1">
    <location>
        <begin position="176"/>
        <end position="201"/>
    </location>
</feature>
<dbReference type="Proteomes" id="UP000824090">
    <property type="component" value="Unassembled WGS sequence"/>
</dbReference>
<feature type="transmembrane region" description="Helical" evidence="1">
    <location>
        <begin position="6"/>
        <end position="27"/>
    </location>
</feature>
<gene>
    <name evidence="2" type="ORF">IAC50_03990</name>
</gene>
<comment type="caution">
    <text evidence="2">The sequence shown here is derived from an EMBL/GenBank/DDBJ whole genome shotgun (WGS) entry which is preliminary data.</text>
</comment>